<feature type="domain" description="Tryptophan synthase beta chain-like PALP" evidence="11">
    <location>
        <begin position="92"/>
        <end position="332"/>
    </location>
</feature>
<evidence type="ECO:0000256" key="5">
    <source>
        <dbReference type="ARBA" id="ARBA00018679"/>
    </source>
</evidence>
<keyword evidence="12" id="KW-0456">Lyase</keyword>
<dbReference type="InterPro" id="IPR000634">
    <property type="entry name" value="Ser/Thr_deHydtase_PyrdxlP-BS"/>
</dbReference>
<dbReference type="RefSeq" id="WP_302243973.1">
    <property type="nucleotide sequence ID" value="NZ_JAULJQ010000003.1"/>
</dbReference>
<keyword evidence="8" id="KW-0663">Pyridoxal phosphate</keyword>
<keyword evidence="13" id="KW-1185">Reference proteome</keyword>
<gene>
    <name evidence="12" type="primary">thrC</name>
    <name evidence="12" type="ORF">Q2362_03375</name>
</gene>
<evidence type="ECO:0000256" key="8">
    <source>
        <dbReference type="ARBA" id="ARBA00022898"/>
    </source>
</evidence>
<dbReference type="EMBL" id="JAULJQ010000003">
    <property type="protein sequence ID" value="MDO2409140.1"/>
    <property type="molecule type" value="Genomic_DNA"/>
</dbReference>
<keyword evidence="6" id="KW-0028">Amino-acid biosynthesis</keyword>
<dbReference type="Proteomes" id="UP001171111">
    <property type="component" value="Unassembled WGS sequence"/>
</dbReference>
<dbReference type="Gene3D" id="3.40.50.1100">
    <property type="match status" value="2"/>
</dbReference>
<dbReference type="PANTHER" id="PTHR43515">
    <property type="entry name" value="THREONINE SYNTHASE-LIKE 1"/>
    <property type="match status" value="1"/>
</dbReference>
<dbReference type="EC" id="4.2.3.1" evidence="4 10"/>
<dbReference type="NCBIfam" id="TIGR00260">
    <property type="entry name" value="thrC"/>
    <property type="match status" value="1"/>
</dbReference>
<dbReference type="InterPro" id="IPR004450">
    <property type="entry name" value="Thr_synthase-like"/>
</dbReference>
<comment type="caution">
    <text evidence="12">The sequence shown here is derived from an EMBL/GenBank/DDBJ whole genome shotgun (WGS) entry which is preliminary data.</text>
</comment>
<evidence type="ECO:0000256" key="3">
    <source>
        <dbReference type="ARBA" id="ARBA00005517"/>
    </source>
</evidence>
<evidence type="ECO:0000256" key="7">
    <source>
        <dbReference type="ARBA" id="ARBA00022697"/>
    </source>
</evidence>
<dbReference type="Pfam" id="PF00291">
    <property type="entry name" value="PALP"/>
    <property type="match status" value="1"/>
</dbReference>
<comment type="cofactor">
    <cofactor evidence="1">
        <name>pyridoxal 5'-phosphate</name>
        <dbReference type="ChEBI" id="CHEBI:597326"/>
    </cofactor>
</comment>
<comment type="pathway">
    <text evidence="2">Amino-acid biosynthesis; L-threonine biosynthesis; L-threonine from L-aspartate: step 5/5.</text>
</comment>
<accession>A0ABT8T6T1</accession>
<dbReference type="InterPro" id="IPR036052">
    <property type="entry name" value="TrpB-like_PALP_sf"/>
</dbReference>
<evidence type="ECO:0000313" key="13">
    <source>
        <dbReference type="Proteomes" id="UP001171111"/>
    </source>
</evidence>
<dbReference type="GO" id="GO:0004795">
    <property type="term" value="F:threonine synthase activity"/>
    <property type="evidence" value="ECO:0007669"/>
    <property type="project" value="UniProtKB-EC"/>
</dbReference>
<name>A0ABT8T6T1_9BACT</name>
<sequence>MLVNTRLQNGESHESVSFEEAILSPMSAHGGLWAPAHFAKLDFGSLSKDYKELSLQIIRAFGINESLVKSALARYDSFDNGQAVELKEINGLFINELWHGPTRAFKDMALQPFGAIMDELASKKGEKYLIIVATSGDTGPATLQTFKGSKNVRVICLYPDGGTSQVQRLQMLSYNSEPNLKVLGIKGNFDDAQRSLKNLLSNDDFKGFLASKDLHLSAANSVNFGRILFQIIYHIYALIKSGASKENPKNIIVPSGNFGDALGAYYARKMGAPIEKIGIASNANNVLTRLINEGIYDAKDKELIPTISPAMDILLSSNIERLLFDLFGAYRTKELMDELASSKRYELSAGELSKIQQIFYADWCSDDECKAIIKKYASMGELIDPHTATALKMAKNGDIIASTAQWVKFAPSMKIAIEGVPCDDEKETLTSLAAKFNVCLPSTILALFDGTLPPAQICEKTEIESVIKDWLK</sequence>
<evidence type="ECO:0000259" key="11">
    <source>
        <dbReference type="Pfam" id="PF00291"/>
    </source>
</evidence>
<dbReference type="SUPFAM" id="SSF53686">
    <property type="entry name" value="Tryptophan synthase beta subunit-like PLP-dependent enzymes"/>
    <property type="match status" value="1"/>
</dbReference>
<reference evidence="12 13" key="1">
    <citation type="submission" date="2023-06" db="EMBL/GenBank/DDBJ databases">
        <title>Campylobacter magnum sp. nov., isolated from cecal contents of domestic pigs (Sus scrofa domesticus).</title>
        <authorList>
            <person name="Papic B."/>
            <person name="Gruntar I."/>
        </authorList>
    </citation>
    <scope>NUCLEOTIDE SEQUENCE [LARGE SCALE GENOMIC DNA]</scope>
    <source>
        <strain evidence="13">34484-21</strain>
    </source>
</reference>
<organism evidence="12 13">
    <name type="scientific">Campylobacter magnus</name>
    <dbReference type="NCBI Taxonomy" id="3026462"/>
    <lineage>
        <taxon>Bacteria</taxon>
        <taxon>Pseudomonadati</taxon>
        <taxon>Campylobacterota</taxon>
        <taxon>Epsilonproteobacteria</taxon>
        <taxon>Campylobacterales</taxon>
        <taxon>Campylobacteraceae</taxon>
        <taxon>Campylobacter</taxon>
    </lineage>
</organism>
<comment type="catalytic activity">
    <reaction evidence="9">
        <text>O-phospho-L-homoserine + H2O = L-threonine + phosphate</text>
        <dbReference type="Rhea" id="RHEA:10840"/>
        <dbReference type="ChEBI" id="CHEBI:15377"/>
        <dbReference type="ChEBI" id="CHEBI:43474"/>
        <dbReference type="ChEBI" id="CHEBI:57590"/>
        <dbReference type="ChEBI" id="CHEBI:57926"/>
        <dbReference type="EC" id="4.2.3.1"/>
    </reaction>
</comment>
<dbReference type="PROSITE" id="PS00165">
    <property type="entry name" value="DEHYDRATASE_SER_THR"/>
    <property type="match status" value="1"/>
</dbReference>
<evidence type="ECO:0000256" key="9">
    <source>
        <dbReference type="ARBA" id="ARBA00049144"/>
    </source>
</evidence>
<dbReference type="InterPro" id="IPR001926">
    <property type="entry name" value="TrpB-like_PALP"/>
</dbReference>
<dbReference type="InterPro" id="IPR037158">
    <property type="entry name" value="Thr_synth_N_sf"/>
</dbReference>
<protein>
    <recommendedName>
        <fullName evidence="5 10">Threonine synthase</fullName>
        <ecNumber evidence="4 10">4.2.3.1</ecNumber>
    </recommendedName>
</protein>
<evidence type="ECO:0000256" key="10">
    <source>
        <dbReference type="NCBIfam" id="TIGR00260"/>
    </source>
</evidence>
<comment type="similarity">
    <text evidence="3">Belongs to the threonine synthase family.</text>
</comment>
<dbReference type="Gene3D" id="3.90.1380.10">
    <property type="entry name" value="Threonine synthase, N-terminal domain"/>
    <property type="match status" value="1"/>
</dbReference>
<keyword evidence="7" id="KW-0791">Threonine biosynthesis</keyword>
<evidence type="ECO:0000256" key="4">
    <source>
        <dbReference type="ARBA" id="ARBA00013028"/>
    </source>
</evidence>
<dbReference type="PANTHER" id="PTHR43515:SF1">
    <property type="entry name" value="THREONINE SYNTHASE-LIKE 1"/>
    <property type="match status" value="1"/>
</dbReference>
<evidence type="ECO:0000256" key="1">
    <source>
        <dbReference type="ARBA" id="ARBA00001933"/>
    </source>
</evidence>
<evidence type="ECO:0000256" key="6">
    <source>
        <dbReference type="ARBA" id="ARBA00022605"/>
    </source>
</evidence>
<evidence type="ECO:0000256" key="2">
    <source>
        <dbReference type="ARBA" id="ARBA00004979"/>
    </source>
</evidence>
<proteinExistence type="inferred from homology"/>
<evidence type="ECO:0000313" key="12">
    <source>
        <dbReference type="EMBL" id="MDO2409140.1"/>
    </source>
</evidence>